<keyword evidence="6" id="KW-1185">Reference proteome</keyword>
<dbReference type="OrthoDB" id="9768133at2"/>
<dbReference type="Gene3D" id="1.20.1440.90">
    <property type="entry name" value="Phosphoenolpyruvate/pyruvate domain"/>
    <property type="match status" value="1"/>
</dbReference>
<accession>A0A1I3VST4</accession>
<evidence type="ECO:0000256" key="2">
    <source>
        <dbReference type="ARBA" id="ARBA00022419"/>
    </source>
</evidence>
<name>A0A1I3VST4_9HYPH</name>
<protein>
    <recommendedName>
        <fullName evidence="2">Phosphoenolpyruvate carboxylase</fullName>
    </recommendedName>
</protein>
<dbReference type="Proteomes" id="UP000198755">
    <property type="component" value="Unassembled WGS sequence"/>
</dbReference>
<feature type="region of interest" description="Disordered" evidence="4">
    <location>
        <begin position="1"/>
        <end position="21"/>
    </location>
</feature>
<evidence type="ECO:0000256" key="3">
    <source>
        <dbReference type="PROSITE-ProRule" id="PRU10112"/>
    </source>
</evidence>
<evidence type="ECO:0000313" key="6">
    <source>
        <dbReference type="Proteomes" id="UP000198755"/>
    </source>
</evidence>
<proteinExistence type="predicted"/>
<dbReference type="PROSITE" id="PS00393">
    <property type="entry name" value="PEPCASE_2"/>
    <property type="match status" value="1"/>
</dbReference>
<comment type="function">
    <text evidence="1">Forms oxaloacetate, a four-carbon dicarboxylic acid source for the tricarboxylic acid cycle.</text>
</comment>
<sequence length="924" mass="102681">MTDREIALPPGWNPSDAGAKAPLSGEETADILFQLLLDVVRQQYPQVADVLAGDSVAKDGKVSDFSPELLSRVFQVHGIWFQLLAIVEQHAAMRLRRLIERERGPDAVQGTFANLISEAARLGVGAPELSDKLASMRIRPVITAHPTEAKRVTVLEKHRRIYRLLVDLEQTRWTERERASLIDQLRDEIELLWMTGELRLEKPSVDQEVAWGLHFFHETLFEGVPELLKKLDRALHQFYPGDTFALTPVFQFGSWIGGDRDGNPFVTNTVTRRALTENALASMRHYEQRILILQQRMSITERALPPPEAFRAVLARTLAEIGDGEAIAHRNPGEPYRQFLSCMLRKLRAAIANTEQGNWNKTAASYSNADELIADLSVLEEALTAGGSGELASRLIRPLRWTVEVFRFRTVRLDLRENSTRLTETLQSLWKATSGQERDPPKPDSEEWKAWIIAELARPRQGDRELNLSPEAQETLGMFKLAQDPREEFDREAFGSFILSMTRSAADILGAYLVAKEAGLFRDAAGVEACTLPIVPLFETITDLRAAPGIMRELLSVPVVRRSARGLGGLQEVMIGYSDSNKDGGFLSSNWELAKAQNRLTKVGSESGIGIAFFHGRGGSVSRGGSPTAQAIAAQPAGSIRGRFRVTEQGEVVSFKYANRGTAAYQMEVLATGVFQHALMSEREHALTPSAEFDEAMEALSGASHAAYAGLIGHPGLLAYFQAASPLEEISLLNIGSRPARRFGARSLSDLRAIPWVFAWAQNRHVITGWYGVGSGIASFLDVRKERGAALLQRMFKESRLFRLVIGEVEKTMCLVDLDIAREYAGLVTDEEAREGVFSLIEAEFKLTRDMVLRVSQDGEIAERFPRYRSLLQHRLPTINKVSREQVELLRGFRACPTELEKEAYKSNLLLSINCIASGLGATG</sequence>
<evidence type="ECO:0000256" key="1">
    <source>
        <dbReference type="ARBA" id="ARBA00003670"/>
    </source>
</evidence>
<dbReference type="PANTHER" id="PTHR30523">
    <property type="entry name" value="PHOSPHOENOLPYRUVATE CARBOXYLASE"/>
    <property type="match status" value="1"/>
</dbReference>
<dbReference type="Pfam" id="PF00311">
    <property type="entry name" value="PEPcase"/>
    <property type="match status" value="1"/>
</dbReference>
<dbReference type="STRING" id="1612308.SAMN05444581_10181"/>
<dbReference type="InterPro" id="IPR033129">
    <property type="entry name" value="PEPCASE_His_AS"/>
</dbReference>
<dbReference type="InterPro" id="IPR015813">
    <property type="entry name" value="Pyrv/PenolPyrv_kinase-like_dom"/>
</dbReference>
<gene>
    <name evidence="5" type="ORF">SAMN05444581_10181</name>
</gene>
<dbReference type="RefSeq" id="WP_091675768.1">
    <property type="nucleotide sequence ID" value="NZ_FOSN01000001.1"/>
</dbReference>
<dbReference type="PRINTS" id="PR00150">
    <property type="entry name" value="PEPCARBXLASE"/>
</dbReference>
<evidence type="ECO:0000313" key="5">
    <source>
        <dbReference type="EMBL" id="SFJ98295.1"/>
    </source>
</evidence>
<dbReference type="GO" id="GO:0006099">
    <property type="term" value="P:tricarboxylic acid cycle"/>
    <property type="evidence" value="ECO:0007669"/>
    <property type="project" value="InterPro"/>
</dbReference>
<reference evidence="5 6" key="1">
    <citation type="submission" date="2016-10" db="EMBL/GenBank/DDBJ databases">
        <authorList>
            <person name="de Groot N.N."/>
        </authorList>
    </citation>
    <scope>NUCLEOTIDE SEQUENCE [LARGE SCALE GENOMIC DNA]</scope>
    <source>
        <strain evidence="5 6">NE2</strain>
    </source>
</reference>
<dbReference type="AlphaFoldDB" id="A0A1I3VST4"/>
<dbReference type="GO" id="GO:0015977">
    <property type="term" value="P:carbon fixation"/>
    <property type="evidence" value="ECO:0007669"/>
    <property type="project" value="InterPro"/>
</dbReference>
<evidence type="ECO:0000256" key="4">
    <source>
        <dbReference type="SAM" id="MobiDB-lite"/>
    </source>
</evidence>
<dbReference type="EMBL" id="FOSN01000001">
    <property type="protein sequence ID" value="SFJ98295.1"/>
    <property type="molecule type" value="Genomic_DNA"/>
</dbReference>
<dbReference type="PANTHER" id="PTHR30523:SF32">
    <property type="entry name" value="PHOSPHOENOLPYRUVATE CARBOXYLASE"/>
    <property type="match status" value="1"/>
</dbReference>
<dbReference type="GO" id="GO:0005829">
    <property type="term" value="C:cytosol"/>
    <property type="evidence" value="ECO:0007669"/>
    <property type="project" value="TreeGrafter"/>
</dbReference>
<feature type="active site" evidence="3">
    <location>
        <position position="582"/>
    </location>
</feature>
<dbReference type="SUPFAM" id="SSF51621">
    <property type="entry name" value="Phosphoenolpyruvate/pyruvate domain"/>
    <property type="match status" value="1"/>
</dbReference>
<dbReference type="GO" id="GO:0008964">
    <property type="term" value="F:phosphoenolpyruvate carboxylase activity"/>
    <property type="evidence" value="ECO:0007669"/>
    <property type="project" value="InterPro"/>
</dbReference>
<organism evidence="5 6">
    <name type="scientific">Methylocapsa palsarum</name>
    <dbReference type="NCBI Taxonomy" id="1612308"/>
    <lineage>
        <taxon>Bacteria</taxon>
        <taxon>Pseudomonadati</taxon>
        <taxon>Pseudomonadota</taxon>
        <taxon>Alphaproteobacteria</taxon>
        <taxon>Hyphomicrobiales</taxon>
        <taxon>Beijerinckiaceae</taxon>
        <taxon>Methylocapsa</taxon>
    </lineage>
</organism>
<keyword evidence="5" id="KW-0670">Pyruvate</keyword>
<dbReference type="InterPro" id="IPR021135">
    <property type="entry name" value="PEP_COase"/>
</dbReference>